<dbReference type="InterPro" id="IPR050903">
    <property type="entry name" value="Bact_Chemotaxis_MeTrfase"/>
</dbReference>
<evidence type="ECO:0000256" key="1">
    <source>
        <dbReference type="ARBA" id="ARBA00022603"/>
    </source>
</evidence>
<dbReference type="PANTHER" id="PTHR24422">
    <property type="entry name" value="CHEMOTAXIS PROTEIN METHYLTRANSFERASE"/>
    <property type="match status" value="1"/>
</dbReference>
<dbReference type="PANTHER" id="PTHR24422:SF19">
    <property type="entry name" value="CHEMOTAXIS PROTEIN METHYLTRANSFERASE"/>
    <property type="match status" value="1"/>
</dbReference>
<evidence type="ECO:0000256" key="2">
    <source>
        <dbReference type="ARBA" id="ARBA00022679"/>
    </source>
</evidence>
<evidence type="ECO:0000313" key="6">
    <source>
        <dbReference type="EMBL" id="TFC05106.1"/>
    </source>
</evidence>
<sequence length="415" mass="44779">MNGQGLAGIGSAGTDASTLVTDAVVDRVAELLRSAVGLRAEPTLRGRMRRCIRDEIADNGTDSESYLRALTAGSALRQSLLNRITVQETAFFRHPEHFALLEREILPATRRPLSIWSAGCANGQEAYSLAMLLEEQRITGSIIATDISTSALARTDAALYSTREVSGLAPARLERHLSAVGDGWEITPALRTRVSTMHHNLIGPVPSRVRSCQIVFCRNVLIYFSPEHARIFLDRVAQAMPAAWLFLGSSETIWAIGDRYETVRFGDTYAYRPLPGSGTPAAVPRSLPAPSPEAPFRAHARPTPDAATPADHDEAAMIAGLARSGQTELDAGHNAAAVVLFRKWAYLAPQDSLAHLHLGLALEAAADPAAAHRAFSAARRALDLADPAEVEHAIDGYSIAELHKLLDAKQQEPTR</sequence>
<evidence type="ECO:0000256" key="4">
    <source>
        <dbReference type="SAM" id="MobiDB-lite"/>
    </source>
</evidence>
<dbReference type="Pfam" id="PF01739">
    <property type="entry name" value="CheR"/>
    <property type="match status" value="1"/>
</dbReference>
<dbReference type="Proteomes" id="UP000297643">
    <property type="component" value="Unassembled WGS sequence"/>
</dbReference>
<dbReference type="SMART" id="SM00138">
    <property type="entry name" value="MeTrc"/>
    <property type="match status" value="1"/>
</dbReference>
<feature type="domain" description="CheR-type methyltransferase" evidence="5">
    <location>
        <begin position="20"/>
        <end position="265"/>
    </location>
</feature>
<keyword evidence="7" id="KW-1185">Reference proteome</keyword>
<dbReference type="RefSeq" id="WP_134508008.1">
    <property type="nucleotide sequence ID" value="NZ_SOFM01000017.1"/>
</dbReference>
<dbReference type="AlphaFoldDB" id="A0A4R8W910"/>
<dbReference type="Gene3D" id="3.40.50.150">
    <property type="entry name" value="Vaccinia Virus protein VP39"/>
    <property type="match status" value="1"/>
</dbReference>
<dbReference type="EMBL" id="SOFM01000017">
    <property type="protein sequence ID" value="TFC05106.1"/>
    <property type="molecule type" value="Genomic_DNA"/>
</dbReference>
<keyword evidence="2 6" id="KW-0808">Transferase</keyword>
<comment type="caution">
    <text evidence="6">The sequence shown here is derived from an EMBL/GenBank/DDBJ whole genome shotgun (WGS) entry which is preliminary data.</text>
</comment>
<dbReference type="GO" id="GO:0008757">
    <property type="term" value="F:S-adenosylmethionine-dependent methyltransferase activity"/>
    <property type="evidence" value="ECO:0007669"/>
    <property type="project" value="InterPro"/>
</dbReference>
<organism evidence="6 7">
    <name type="scientific">Cryobacterium mannosilyticum</name>
    <dbReference type="NCBI Taxonomy" id="1259190"/>
    <lineage>
        <taxon>Bacteria</taxon>
        <taxon>Bacillati</taxon>
        <taxon>Actinomycetota</taxon>
        <taxon>Actinomycetes</taxon>
        <taxon>Micrococcales</taxon>
        <taxon>Microbacteriaceae</taxon>
        <taxon>Cryobacterium</taxon>
    </lineage>
</organism>
<protein>
    <submittedName>
        <fullName evidence="6">Protein-glutamate O-methyltransferase CheR</fullName>
    </submittedName>
</protein>
<keyword evidence="3" id="KW-0949">S-adenosyl-L-methionine</keyword>
<dbReference type="InterPro" id="IPR011990">
    <property type="entry name" value="TPR-like_helical_dom_sf"/>
</dbReference>
<dbReference type="Gene3D" id="1.25.40.10">
    <property type="entry name" value="Tetratricopeptide repeat domain"/>
    <property type="match status" value="1"/>
</dbReference>
<evidence type="ECO:0000313" key="7">
    <source>
        <dbReference type="Proteomes" id="UP000297643"/>
    </source>
</evidence>
<proteinExistence type="predicted"/>
<dbReference type="InterPro" id="IPR029063">
    <property type="entry name" value="SAM-dependent_MTases_sf"/>
</dbReference>
<keyword evidence="1 6" id="KW-0489">Methyltransferase</keyword>
<evidence type="ECO:0000259" key="5">
    <source>
        <dbReference type="PROSITE" id="PS50123"/>
    </source>
</evidence>
<dbReference type="InterPro" id="IPR022642">
    <property type="entry name" value="CheR_C"/>
</dbReference>
<evidence type="ECO:0000256" key="3">
    <source>
        <dbReference type="ARBA" id="ARBA00022691"/>
    </source>
</evidence>
<gene>
    <name evidence="6" type="ORF">E3O32_06980</name>
</gene>
<feature type="region of interest" description="Disordered" evidence="4">
    <location>
        <begin position="280"/>
        <end position="309"/>
    </location>
</feature>
<dbReference type="SUPFAM" id="SSF53335">
    <property type="entry name" value="S-adenosyl-L-methionine-dependent methyltransferases"/>
    <property type="match status" value="1"/>
</dbReference>
<dbReference type="GO" id="GO:0032259">
    <property type="term" value="P:methylation"/>
    <property type="evidence" value="ECO:0007669"/>
    <property type="project" value="UniProtKB-KW"/>
</dbReference>
<reference evidence="6 7" key="1">
    <citation type="submission" date="2019-03" db="EMBL/GenBank/DDBJ databases">
        <title>Genomics of glacier-inhabiting Cryobacterium strains.</title>
        <authorList>
            <person name="Liu Q."/>
            <person name="Xin Y.-H."/>
        </authorList>
    </citation>
    <scope>NUCLEOTIDE SEQUENCE [LARGE SCALE GENOMIC DNA]</scope>
    <source>
        <strain evidence="6 7">RHLT2-21</strain>
    </source>
</reference>
<dbReference type="InterPro" id="IPR000780">
    <property type="entry name" value="CheR_MeTrfase"/>
</dbReference>
<name>A0A4R8W910_9MICO</name>
<accession>A0A4R8W910</accession>
<dbReference type="PRINTS" id="PR00996">
    <property type="entry name" value="CHERMTFRASE"/>
</dbReference>
<dbReference type="PROSITE" id="PS50123">
    <property type="entry name" value="CHER"/>
    <property type="match status" value="1"/>
</dbReference>